<comment type="caution">
    <text evidence="2">The sequence shown here is derived from an EMBL/GenBank/DDBJ whole genome shotgun (WGS) entry which is preliminary data.</text>
</comment>
<dbReference type="AlphaFoldDB" id="A0A6V8SMH2"/>
<gene>
    <name evidence="2" type="ORF">bsdtw1_04642</name>
</gene>
<organism evidence="2 3">
    <name type="scientific">Clostridium fungisolvens</name>
    <dbReference type="NCBI Taxonomy" id="1604897"/>
    <lineage>
        <taxon>Bacteria</taxon>
        <taxon>Bacillati</taxon>
        <taxon>Bacillota</taxon>
        <taxon>Clostridia</taxon>
        <taxon>Eubacteriales</taxon>
        <taxon>Clostridiaceae</taxon>
        <taxon>Clostridium</taxon>
    </lineage>
</organism>
<keyword evidence="1" id="KW-1133">Transmembrane helix</keyword>
<evidence type="ECO:0000256" key="1">
    <source>
        <dbReference type="SAM" id="Phobius"/>
    </source>
</evidence>
<name>A0A6V8SMH2_9CLOT</name>
<evidence type="ECO:0008006" key="4">
    <source>
        <dbReference type="Google" id="ProtNLM"/>
    </source>
</evidence>
<evidence type="ECO:0000313" key="2">
    <source>
        <dbReference type="EMBL" id="GFP78419.1"/>
    </source>
</evidence>
<sequence length="164" mass="19292">MNLYKRLRDNKKIVSILLLIAIFAVGYPVIKRSEKETLKYKTEQFFNNIIEEKYEEAFVFLDYGGIDKESNITLNEDNKRGNWIKKLKQQRANGVRIERCKEVKVDNVDYPCGTVKLVVNKNGMLEEYIVNVKYIRSKNSYKIRNISKIDDEIQETICGRINES</sequence>
<protein>
    <recommendedName>
        <fullName evidence="4">DUF4878 domain-containing protein</fullName>
    </recommendedName>
</protein>
<keyword evidence="1" id="KW-0812">Transmembrane</keyword>
<reference evidence="2 3" key="1">
    <citation type="submission" date="2020-07" db="EMBL/GenBank/DDBJ databases">
        <title>A new beta-1,3-glucan-decomposing anaerobic bacterium isolated from anoxic soil subjected to biological soil disinfestation.</title>
        <authorList>
            <person name="Ueki A."/>
            <person name="Tonouchi A."/>
        </authorList>
    </citation>
    <scope>NUCLEOTIDE SEQUENCE [LARGE SCALE GENOMIC DNA]</scope>
    <source>
        <strain evidence="2 3">TW1</strain>
    </source>
</reference>
<dbReference type="EMBL" id="BLZR01000002">
    <property type="protein sequence ID" value="GFP78419.1"/>
    <property type="molecule type" value="Genomic_DNA"/>
</dbReference>
<feature type="transmembrane region" description="Helical" evidence="1">
    <location>
        <begin position="12"/>
        <end position="30"/>
    </location>
</feature>
<accession>A0A6V8SMH2</accession>
<keyword evidence="1" id="KW-0472">Membrane</keyword>
<dbReference type="RefSeq" id="WP_183279919.1">
    <property type="nucleotide sequence ID" value="NZ_BLZR01000002.1"/>
</dbReference>
<proteinExistence type="predicted"/>
<keyword evidence="3" id="KW-1185">Reference proteome</keyword>
<dbReference type="Proteomes" id="UP000580568">
    <property type="component" value="Unassembled WGS sequence"/>
</dbReference>
<evidence type="ECO:0000313" key="3">
    <source>
        <dbReference type="Proteomes" id="UP000580568"/>
    </source>
</evidence>